<dbReference type="EMBL" id="WMEY01000003">
    <property type="protein sequence ID" value="MYL63977.1"/>
    <property type="molecule type" value="Genomic_DNA"/>
</dbReference>
<sequence>MIKMFDHDFSYYLMKPLHTSSTMNIVLYHGWGSSTSKYLEYASSLTRKGYTVIIPELVYHDTRNPFTNYFNQKNMETYFWKVIFQSIDECHQWVNRSNIIKENTVVAGVSMGGFIASGVYATTDLKGLVSINGSGSFFYSERLFRHASNRDPLTNKEETKLKMYDPMNHVHGDGEILLLHGEQDQIISIKAQEDYYAYLTDKGKKAQLKRYKDVEHEFTTCMQTDVLNWLEVQAAR</sequence>
<reference evidence="2 3" key="1">
    <citation type="submission" date="2019-11" db="EMBL/GenBank/DDBJ databases">
        <title>Genome sequences of 17 halophilic strains isolated from different environments.</title>
        <authorList>
            <person name="Furrow R.E."/>
        </authorList>
    </citation>
    <scope>NUCLEOTIDE SEQUENCE [LARGE SCALE GENOMIC DNA]</scope>
    <source>
        <strain evidence="2 3">22506_14_FS</strain>
    </source>
</reference>
<evidence type="ECO:0000259" key="1">
    <source>
        <dbReference type="Pfam" id="PF01738"/>
    </source>
</evidence>
<dbReference type="Pfam" id="PF01738">
    <property type="entry name" value="DLH"/>
    <property type="match status" value="1"/>
</dbReference>
<accession>A0A845EZP0</accession>
<dbReference type="PANTHER" id="PTHR46623">
    <property type="entry name" value="CARBOXYMETHYLENEBUTENOLIDASE-RELATED"/>
    <property type="match status" value="1"/>
</dbReference>
<dbReference type="GO" id="GO:0016787">
    <property type="term" value="F:hydrolase activity"/>
    <property type="evidence" value="ECO:0007669"/>
    <property type="project" value="InterPro"/>
</dbReference>
<dbReference type="SUPFAM" id="SSF53474">
    <property type="entry name" value="alpha/beta-Hydrolases"/>
    <property type="match status" value="1"/>
</dbReference>
<dbReference type="InterPro" id="IPR029058">
    <property type="entry name" value="AB_hydrolase_fold"/>
</dbReference>
<organism evidence="2 3">
    <name type="scientific">Guptibacillus hwajinpoensis</name>
    <dbReference type="NCBI Taxonomy" id="208199"/>
    <lineage>
        <taxon>Bacteria</taxon>
        <taxon>Bacillati</taxon>
        <taxon>Bacillota</taxon>
        <taxon>Bacilli</taxon>
        <taxon>Bacillales</taxon>
        <taxon>Guptibacillaceae</taxon>
        <taxon>Guptibacillus</taxon>
    </lineage>
</organism>
<dbReference type="InterPro" id="IPR002925">
    <property type="entry name" value="Dienelactn_hydro"/>
</dbReference>
<feature type="domain" description="Dienelactone hydrolase" evidence="1">
    <location>
        <begin position="12"/>
        <end position="220"/>
    </location>
</feature>
<evidence type="ECO:0000313" key="2">
    <source>
        <dbReference type="EMBL" id="MYL63977.1"/>
    </source>
</evidence>
<protein>
    <submittedName>
        <fullName evidence="2">Prolyl oligopeptidase family serine peptidase</fullName>
    </submittedName>
</protein>
<proteinExistence type="predicted"/>
<dbReference type="Gene3D" id="3.40.50.1820">
    <property type="entry name" value="alpha/beta hydrolase"/>
    <property type="match status" value="1"/>
</dbReference>
<dbReference type="InterPro" id="IPR051049">
    <property type="entry name" value="Dienelactone_hydrolase-like"/>
</dbReference>
<dbReference type="AlphaFoldDB" id="A0A845EZP0"/>
<gene>
    <name evidence="2" type="ORF">GLW07_11515</name>
</gene>
<dbReference type="Proteomes" id="UP000447833">
    <property type="component" value="Unassembled WGS sequence"/>
</dbReference>
<evidence type="ECO:0000313" key="3">
    <source>
        <dbReference type="Proteomes" id="UP000447833"/>
    </source>
</evidence>
<name>A0A845EZP0_9BACL</name>
<dbReference type="RefSeq" id="WP_160919437.1">
    <property type="nucleotide sequence ID" value="NZ_WMEY01000003.1"/>
</dbReference>
<dbReference type="PANTHER" id="PTHR46623:SF6">
    <property type="entry name" value="ALPHA_BETA-HYDROLASES SUPERFAMILY PROTEIN"/>
    <property type="match status" value="1"/>
</dbReference>
<comment type="caution">
    <text evidence="2">The sequence shown here is derived from an EMBL/GenBank/DDBJ whole genome shotgun (WGS) entry which is preliminary data.</text>
</comment>